<keyword evidence="4" id="KW-0812">Transmembrane</keyword>
<dbReference type="InterPro" id="IPR000462">
    <property type="entry name" value="CDP-OH_P_trans"/>
</dbReference>
<feature type="transmembrane region" description="Helical" evidence="4">
    <location>
        <begin position="25"/>
        <end position="47"/>
    </location>
</feature>
<dbReference type="EMBL" id="WTPX01000060">
    <property type="protein sequence ID" value="NNJ26074.1"/>
    <property type="molecule type" value="Genomic_DNA"/>
</dbReference>
<feature type="compositionally biased region" description="Acidic residues" evidence="3">
    <location>
        <begin position="1"/>
        <end position="12"/>
    </location>
</feature>
<keyword evidence="6" id="KW-1185">Reference proteome</keyword>
<feature type="transmembrane region" description="Helical" evidence="4">
    <location>
        <begin position="213"/>
        <end position="237"/>
    </location>
</feature>
<gene>
    <name evidence="5" type="ORF">LzC2_21530</name>
</gene>
<feature type="transmembrane region" description="Helical" evidence="4">
    <location>
        <begin position="106"/>
        <end position="123"/>
    </location>
</feature>
<evidence type="ECO:0000256" key="3">
    <source>
        <dbReference type="SAM" id="MobiDB-lite"/>
    </source>
</evidence>
<dbReference type="PROSITE" id="PS00379">
    <property type="entry name" value="CDP_ALCOHOL_P_TRANSF"/>
    <property type="match status" value="1"/>
</dbReference>
<accession>A0ABX1VEB1</accession>
<name>A0ABX1VEB1_9PLAN</name>
<feature type="transmembrane region" description="Helical" evidence="4">
    <location>
        <begin position="173"/>
        <end position="193"/>
    </location>
</feature>
<feature type="transmembrane region" description="Helical" evidence="4">
    <location>
        <begin position="258"/>
        <end position="286"/>
    </location>
</feature>
<organism evidence="5 6">
    <name type="scientific">Alienimonas chondri</name>
    <dbReference type="NCBI Taxonomy" id="2681879"/>
    <lineage>
        <taxon>Bacteria</taxon>
        <taxon>Pseudomonadati</taxon>
        <taxon>Planctomycetota</taxon>
        <taxon>Planctomycetia</taxon>
        <taxon>Planctomycetales</taxon>
        <taxon>Planctomycetaceae</taxon>
        <taxon>Alienimonas</taxon>
    </lineage>
</organism>
<comment type="caution">
    <text evidence="5">The sequence shown here is derived from an EMBL/GenBank/DDBJ whole genome shotgun (WGS) entry which is preliminary data.</text>
</comment>
<comment type="similarity">
    <text evidence="2">Belongs to the CDP-alcohol phosphatidyltransferase class-I family.</text>
</comment>
<keyword evidence="4" id="KW-0472">Membrane</keyword>
<evidence type="ECO:0008006" key="7">
    <source>
        <dbReference type="Google" id="ProtNLM"/>
    </source>
</evidence>
<dbReference type="InterPro" id="IPR043130">
    <property type="entry name" value="CDP-OH_PTrfase_TM_dom"/>
</dbReference>
<keyword evidence="4" id="KW-1133">Transmembrane helix</keyword>
<sequence length="313" mass="33486">MDDPPPLEPPEDDGSRTRKKRRPRLIAVLPTLLTLGNAACGFAAITIASNVQAVGLGELPADEAAGGHLFVSALLIFAAMVFDAFDGSAARLLGQSSDLGAQLDSLCDALSFGVAPAFLMLQLVNHTFDAQGELWFVWPGRVLWGAAVLFVLCTILRLARFNVETDEEDDHSIFRGLPSPAAAAVVASVPLVMNGLLDLADGERGWTDWIDDVAAWTVAAVKIGLPVVTLLAAGLMVSGVRYPHVVNQTLRGRKSPWFLVKVVFAVVAAAVFRDFAIPLIAFWFAFSHPIRGLWKKDEPPASEPGPAADDLIL</sequence>
<evidence type="ECO:0000313" key="6">
    <source>
        <dbReference type="Proteomes" id="UP000609651"/>
    </source>
</evidence>
<dbReference type="RefSeq" id="WP_171186722.1">
    <property type="nucleotide sequence ID" value="NZ_WTPX01000060.1"/>
</dbReference>
<keyword evidence="1 2" id="KW-0808">Transferase</keyword>
<reference evidence="5 6" key="1">
    <citation type="journal article" date="2020" name="Syst. Appl. Microbiol.">
        <title>Alienimonas chondri sp. nov., a novel planctomycete isolated from the biofilm of the red alga Chondrus crispus.</title>
        <authorList>
            <person name="Vitorino I."/>
            <person name="Albuquerque L."/>
            <person name="Wiegand S."/>
            <person name="Kallscheuer N."/>
            <person name="da Costa M.S."/>
            <person name="Lobo-da-Cunha A."/>
            <person name="Jogler C."/>
            <person name="Lage O.M."/>
        </authorList>
    </citation>
    <scope>NUCLEOTIDE SEQUENCE [LARGE SCALE GENOMIC DNA]</scope>
    <source>
        <strain evidence="5 6">LzC2</strain>
    </source>
</reference>
<dbReference type="InterPro" id="IPR048254">
    <property type="entry name" value="CDP_ALCOHOL_P_TRANSF_CS"/>
</dbReference>
<feature type="region of interest" description="Disordered" evidence="3">
    <location>
        <begin position="1"/>
        <end position="20"/>
    </location>
</feature>
<evidence type="ECO:0000256" key="2">
    <source>
        <dbReference type="RuleBase" id="RU003750"/>
    </source>
</evidence>
<evidence type="ECO:0000256" key="1">
    <source>
        <dbReference type="ARBA" id="ARBA00022679"/>
    </source>
</evidence>
<evidence type="ECO:0000313" key="5">
    <source>
        <dbReference type="EMBL" id="NNJ26074.1"/>
    </source>
</evidence>
<dbReference type="Pfam" id="PF01066">
    <property type="entry name" value="CDP-OH_P_transf"/>
    <property type="match status" value="1"/>
</dbReference>
<proteinExistence type="inferred from homology"/>
<feature type="transmembrane region" description="Helical" evidence="4">
    <location>
        <begin position="143"/>
        <end position="161"/>
    </location>
</feature>
<dbReference type="Proteomes" id="UP000609651">
    <property type="component" value="Unassembled WGS sequence"/>
</dbReference>
<evidence type="ECO:0000256" key="4">
    <source>
        <dbReference type="SAM" id="Phobius"/>
    </source>
</evidence>
<protein>
    <recommendedName>
        <fullName evidence="7">CDP-diacylglycerol--serine O-phosphatidyltransferase</fullName>
    </recommendedName>
</protein>
<dbReference type="Gene3D" id="1.20.120.1760">
    <property type="match status" value="1"/>
</dbReference>
<feature type="transmembrane region" description="Helical" evidence="4">
    <location>
        <begin position="67"/>
        <end position="85"/>
    </location>
</feature>